<protein>
    <submittedName>
        <fullName evidence="3">EF hand</fullName>
    </submittedName>
</protein>
<gene>
    <name evidence="3" type="ORF">K227x_29950</name>
</gene>
<feature type="signal peptide" evidence="2">
    <location>
        <begin position="1"/>
        <end position="24"/>
    </location>
</feature>
<reference evidence="3 4" key="1">
    <citation type="submission" date="2019-02" db="EMBL/GenBank/DDBJ databases">
        <title>Deep-cultivation of Planctomycetes and their phenomic and genomic characterization uncovers novel biology.</title>
        <authorList>
            <person name="Wiegand S."/>
            <person name="Jogler M."/>
            <person name="Boedeker C."/>
            <person name="Pinto D."/>
            <person name="Vollmers J."/>
            <person name="Rivas-Marin E."/>
            <person name="Kohn T."/>
            <person name="Peeters S.H."/>
            <person name="Heuer A."/>
            <person name="Rast P."/>
            <person name="Oberbeckmann S."/>
            <person name="Bunk B."/>
            <person name="Jeske O."/>
            <person name="Meyerdierks A."/>
            <person name="Storesund J.E."/>
            <person name="Kallscheuer N."/>
            <person name="Luecker S."/>
            <person name="Lage O.M."/>
            <person name="Pohl T."/>
            <person name="Merkel B.J."/>
            <person name="Hornburger P."/>
            <person name="Mueller R.-W."/>
            <person name="Bruemmer F."/>
            <person name="Labrenz M."/>
            <person name="Spormann A.M."/>
            <person name="Op den Camp H."/>
            <person name="Overmann J."/>
            <person name="Amann R."/>
            <person name="Jetten M.S.M."/>
            <person name="Mascher T."/>
            <person name="Medema M.H."/>
            <person name="Devos D.P."/>
            <person name="Kaster A.-K."/>
            <person name="Ovreas L."/>
            <person name="Rohde M."/>
            <person name="Galperin M.Y."/>
            <person name="Jogler C."/>
        </authorList>
    </citation>
    <scope>NUCLEOTIDE SEQUENCE [LARGE SCALE GENOMIC DNA]</scope>
    <source>
        <strain evidence="3 4">K22_7</strain>
    </source>
</reference>
<dbReference type="Proteomes" id="UP000318538">
    <property type="component" value="Chromosome"/>
</dbReference>
<feature type="chain" id="PRO_5021829015" evidence="2">
    <location>
        <begin position="25"/>
        <end position="511"/>
    </location>
</feature>
<evidence type="ECO:0000256" key="2">
    <source>
        <dbReference type="SAM" id="SignalP"/>
    </source>
</evidence>
<dbReference type="AlphaFoldDB" id="A0A517NBT2"/>
<dbReference type="KEGG" id="rlc:K227x_29950"/>
<evidence type="ECO:0000256" key="1">
    <source>
        <dbReference type="SAM" id="MobiDB-lite"/>
    </source>
</evidence>
<dbReference type="InterPro" id="IPR011992">
    <property type="entry name" value="EF-hand-dom_pair"/>
</dbReference>
<dbReference type="PROSITE" id="PS00018">
    <property type="entry name" value="EF_HAND_1"/>
    <property type="match status" value="2"/>
</dbReference>
<evidence type="ECO:0000313" key="3">
    <source>
        <dbReference type="EMBL" id="QDT04602.1"/>
    </source>
</evidence>
<dbReference type="EMBL" id="CP036525">
    <property type="protein sequence ID" value="QDT04602.1"/>
    <property type="molecule type" value="Genomic_DNA"/>
</dbReference>
<feature type="compositionally biased region" description="Low complexity" evidence="1">
    <location>
        <begin position="495"/>
        <end position="511"/>
    </location>
</feature>
<keyword evidence="2" id="KW-0732">Signal</keyword>
<feature type="region of interest" description="Disordered" evidence="1">
    <location>
        <begin position="456"/>
        <end position="511"/>
    </location>
</feature>
<sequence precursor="true">MKDRFLPNLALTIALTLAVTIGNASQGDEPAEKSEWETDKFQSSFPIQWPVTTLEASPARSPDASSMAATPLQATPTLPDVKFPNYRLGHRQPTAANSEHSDGVVRMQLQIGRSKLIVEATITIDATPFTIARESRVQRLVQLASEQPATDERDLQTIIGYTKAVAEPIDIDQVRWILNHWIDGPPLLVVNDHYQKFRAQAKPAFDALDRNVDGAISDVEIATAAESFRLCDTNRDEIVDAMELETASSDPRRDALKSPLDESETVFDQPLLRMIQDENSTPDLELQIAFDTSNPAESVIRLTRVVSNPRIHVRVSAATGSSNANGVAIEVDDQSVHISAVQQAANDQVSSNQVSNDQVSIGAIVDGYPMLPHLDRNHDGRFTIRELRTLSAQVAEFDLDDDGRIESSEITAPIRLVFGLGPTAHLPLAQIRSFAATSITPSTDTPEWFVRMDRNGDQDLSRGEFPGTAEQFDQLDEDHDDLISPAEATRSESQTESAPTKSSTSPATPNH</sequence>
<accession>A0A517NBT2</accession>
<proteinExistence type="predicted"/>
<name>A0A517NBT2_9BACT</name>
<evidence type="ECO:0000313" key="4">
    <source>
        <dbReference type="Proteomes" id="UP000318538"/>
    </source>
</evidence>
<dbReference type="SUPFAM" id="SSF47473">
    <property type="entry name" value="EF-hand"/>
    <property type="match status" value="1"/>
</dbReference>
<dbReference type="Gene3D" id="1.10.238.10">
    <property type="entry name" value="EF-hand"/>
    <property type="match status" value="2"/>
</dbReference>
<organism evidence="3 4">
    <name type="scientific">Rubripirellula lacrimiformis</name>
    <dbReference type="NCBI Taxonomy" id="1930273"/>
    <lineage>
        <taxon>Bacteria</taxon>
        <taxon>Pseudomonadati</taxon>
        <taxon>Planctomycetota</taxon>
        <taxon>Planctomycetia</taxon>
        <taxon>Pirellulales</taxon>
        <taxon>Pirellulaceae</taxon>
        <taxon>Rubripirellula</taxon>
    </lineage>
</organism>
<keyword evidence="4" id="KW-1185">Reference proteome</keyword>
<dbReference type="InterPro" id="IPR018247">
    <property type="entry name" value="EF_Hand_1_Ca_BS"/>
</dbReference>